<dbReference type="EMBL" id="CP003653">
    <property type="protein sequence ID" value="AFZ37546.1"/>
    <property type="molecule type" value="Genomic_DNA"/>
</dbReference>
<dbReference type="InterPro" id="IPR002545">
    <property type="entry name" value="CheW-lke_dom"/>
</dbReference>
<evidence type="ECO:0000259" key="1">
    <source>
        <dbReference type="PROSITE" id="PS50851"/>
    </source>
</evidence>
<dbReference type="STRING" id="111780.Sta7437_4069"/>
<dbReference type="eggNOG" id="COG0835">
    <property type="taxonomic scope" value="Bacteria"/>
</dbReference>
<sequence length="187" mass="20935">MNLSNKKTLLPATKAFTSLANSEEMLQFGNRLQQNGERFLKFSLNTEINALVSLSDLRGVVDVTLKEILPVPQIAEFLLGIMNWQGEAIWIIDLANLLGAVHWSRRSPMPQSGMVLLVELENHNHKIGLLVEQIKGIEIYERQFCCSVSQLSSLEPLHGFLQGYFLDADGNSLMLLDVRAITTVLQT</sequence>
<reference evidence="3" key="1">
    <citation type="journal article" date="2013" name="Proc. Natl. Acad. Sci. U.S.A.">
        <title>Improving the coverage of the cyanobacterial phylum using diversity-driven genome sequencing.</title>
        <authorList>
            <person name="Shih P.M."/>
            <person name="Wu D."/>
            <person name="Latifi A."/>
            <person name="Axen S.D."/>
            <person name="Fewer D.P."/>
            <person name="Talla E."/>
            <person name="Calteau A."/>
            <person name="Cai F."/>
            <person name="Tandeau de Marsac N."/>
            <person name="Rippka R."/>
            <person name="Herdman M."/>
            <person name="Sivonen K."/>
            <person name="Coursin T."/>
            <person name="Laurent T."/>
            <person name="Goodwin L."/>
            <person name="Nolan M."/>
            <person name="Davenport K.W."/>
            <person name="Han C.S."/>
            <person name="Rubin E.M."/>
            <person name="Eisen J.A."/>
            <person name="Woyke T."/>
            <person name="Gugger M."/>
            <person name="Kerfeld C.A."/>
        </authorList>
    </citation>
    <scope>NUCLEOTIDE SEQUENCE [LARGE SCALE GENOMIC DNA]</scope>
    <source>
        <strain evidence="3">ATCC 29371 / PCC 7437</strain>
    </source>
</reference>
<gene>
    <name evidence="2" type="ordered locus">Sta7437_4069</name>
</gene>
<accession>K9XZJ2</accession>
<dbReference type="PROSITE" id="PS50851">
    <property type="entry name" value="CHEW"/>
    <property type="match status" value="1"/>
</dbReference>
<proteinExistence type="predicted"/>
<dbReference type="AlphaFoldDB" id="K9XZJ2"/>
<dbReference type="SUPFAM" id="SSF50341">
    <property type="entry name" value="CheW-like"/>
    <property type="match status" value="1"/>
</dbReference>
<dbReference type="Proteomes" id="UP000010473">
    <property type="component" value="Chromosome"/>
</dbReference>
<evidence type="ECO:0000313" key="2">
    <source>
        <dbReference type="EMBL" id="AFZ37546.1"/>
    </source>
</evidence>
<keyword evidence="3" id="KW-1185">Reference proteome</keyword>
<dbReference type="OrthoDB" id="425983at2"/>
<dbReference type="Pfam" id="PF01584">
    <property type="entry name" value="CheW"/>
    <property type="match status" value="1"/>
</dbReference>
<dbReference type="KEGG" id="scs:Sta7437_4069"/>
<protein>
    <submittedName>
        <fullName evidence="2">CheW protein</fullName>
    </submittedName>
</protein>
<dbReference type="RefSeq" id="WP_015195200.1">
    <property type="nucleotide sequence ID" value="NC_019748.1"/>
</dbReference>
<dbReference type="HOGENOM" id="CLU_048995_5_1_3"/>
<evidence type="ECO:0000313" key="3">
    <source>
        <dbReference type="Proteomes" id="UP000010473"/>
    </source>
</evidence>
<dbReference type="InterPro" id="IPR036061">
    <property type="entry name" value="CheW-like_dom_sf"/>
</dbReference>
<feature type="domain" description="CheW-like" evidence="1">
    <location>
        <begin position="36"/>
        <end position="187"/>
    </location>
</feature>
<dbReference type="Gene3D" id="2.40.50.180">
    <property type="entry name" value="CheA-289, Domain 4"/>
    <property type="match status" value="1"/>
</dbReference>
<organism evidence="2 3">
    <name type="scientific">Stanieria cyanosphaera (strain ATCC 29371 / PCC 7437)</name>
    <dbReference type="NCBI Taxonomy" id="111780"/>
    <lineage>
        <taxon>Bacteria</taxon>
        <taxon>Bacillati</taxon>
        <taxon>Cyanobacteriota</taxon>
        <taxon>Cyanophyceae</taxon>
        <taxon>Pleurocapsales</taxon>
        <taxon>Dermocarpellaceae</taxon>
        <taxon>Stanieria</taxon>
    </lineage>
</organism>
<dbReference type="GO" id="GO:0006935">
    <property type="term" value="P:chemotaxis"/>
    <property type="evidence" value="ECO:0007669"/>
    <property type="project" value="InterPro"/>
</dbReference>
<name>K9XZJ2_STAC7</name>
<dbReference type="SMART" id="SM00260">
    <property type="entry name" value="CheW"/>
    <property type="match status" value="1"/>
</dbReference>
<dbReference type="GO" id="GO:0007165">
    <property type="term" value="P:signal transduction"/>
    <property type="evidence" value="ECO:0007669"/>
    <property type="project" value="InterPro"/>
</dbReference>